<name>A0AAV9JTL1_9PEZI</name>
<feature type="signal peptide" evidence="2">
    <location>
        <begin position="1"/>
        <end position="19"/>
    </location>
</feature>
<dbReference type="EMBL" id="JAVFHQ010000008">
    <property type="protein sequence ID" value="KAK4548376.1"/>
    <property type="molecule type" value="Genomic_DNA"/>
</dbReference>
<gene>
    <name evidence="3" type="ORF">LTR36_010247</name>
</gene>
<keyword evidence="2" id="KW-0732">Signal</keyword>
<reference evidence="3 4" key="1">
    <citation type="submission" date="2021-11" db="EMBL/GenBank/DDBJ databases">
        <title>Black yeast isolated from Biological Soil Crust.</title>
        <authorList>
            <person name="Kurbessoian T."/>
        </authorList>
    </citation>
    <scope>NUCLEOTIDE SEQUENCE [LARGE SCALE GENOMIC DNA]</scope>
    <source>
        <strain evidence="3 4">CCFEE 5522</strain>
    </source>
</reference>
<feature type="chain" id="PRO_5043877624" description="Carbohydrate esterase family 16 protein" evidence="2">
    <location>
        <begin position="20"/>
        <end position="372"/>
    </location>
</feature>
<proteinExistence type="predicted"/>
<dbReference type="InterPro" id="IPR051058">
    <property type="entry name" value="GDSL_Est/Lipase"/>
</dbReference>
<evidence type="ECO:0000313" key="3">
    <source>
        <dbReference type="EMBL" id="KAK4548376.1"/>
    </source>
</evidence>
<dbReference type="PANTHER" id="PTHR45648:SF22">
    <property type="entry name" value="GDSL LIPASE_ACYLHYDROLASE FAMILY PROTEIN (AFU_ORTHOLOGUE AFUA_4G14700)"/>
    <property type="match status" value="1"/>
</dbReference>
<dbReference type="PANTHER" id="PTHR45648">
    <property type="entry name" value="GDSL LIPASE/ACYLHYDROLASE FAMILY PROTEIN (AFU_ORTHOLOGUE AFUA_4G14700)"/>
    <property type="match status" value="1"/>
</dbReference>
<dbReference type="SUPFAM" id="SSF52266">
    <property type="entry name" value="SGNH hydrolase"/>
    <property type="match status" value="1"/>
</dbReference>
<dbReference type="InterPro" id="IPR001087">
    <property type="entry name" value="GDSL"/>
</dbReference>
<protein>
    <recommendedName>
        <fullName evidence="5">Carbohydrate esterase family 16 protein</fullName>
    </recommendedName>
</protein>
<keyword evidence="1" id="KW-0378">Hydrolase</keyword>
<comment type="caution">
    <text evidence="3">The sequence shown here is derived from an EMBL/GenBank/DDBJ whole genome shotgun (WGS) entry which is preliminary data.</text>
</comment>
<dbReference type="Pfam" id="PF00657">
    <property type="entry name" value="Lipase_GDSL"/>
    <property type="match status" value="1"/>
</dbReference>
<organism evidence="3 4">
    <name type="scientific">Oleoguttula mirabilis</name>
    <dbReference type="NCBI Taxonomy" id="1507867"/>
    <lineage>
        <taxon>Eukaryota</taxon>
        <taxon>Fungi</taxon>
        <taxon>Dikarya</taxon>
        <taxon>Ascomycota</taxon>
        <taxon>Pezizomycotina</taxon>
        <taxon>Dothideomycetes</taxon>
        <taxon>Dothideomycetidae</taxon>
        <taxon>Mycosphaerellales</taxon>
        <taxon>Teratosphaeriaceae</taxon>
        <taxon>Oleoguttula</taxon>
    </lineage>
</organism>
<dbReference type="InterPro" id="IPR036514">
    <property type="entry name" value="SGNH_hydro_sf"/>
</dbReference>
<sequence length="372" mass="40836">MKSSLAFATLSAFVATTYGHPPSYSHTSPGPAQPSGLGYSQKWSLANFTSLVAFGDSYTDDSRLGYFIANNGSAPPVGWVDPVSYKSADGGRTWVEYVKQYTGANLYNYAVSGAVCSNDITPRWFSAINAPFPAIEQYELPAYLADSKYYYPNGTKFMTDPSDATVYAIWIGTNDLGVEAFLQDEQVAGTNLTTFVDCVYDQLARVYANGGRYFVINNIAPLNLAPLYAAEPYSVGNNQYWANRTDNFTETSGRMLEQVVTVNAIFDHRTPFEVESTKRFPGASFAVYDVHGLMTDIHDNPSAYLNGTAPLSVTGYINHCNLTGGDCVANSSPDSFAWFDELHPSEQTERVIAMNFLDVVKGVSQWATYWSS</sequence>
<dbReference type="Gene3D" id="3.40.50.1110">
    <property type="entry name" value="SGNH hydrolase"/>
    <property type="match status" value="1"/>
</dbReference>
<keyword evidence="4" id="KW-1185">Reference proteome</keyword>
<evidence type="ECO:0000313" key="4">
    <source>
        <dbReference type="Proteomes" id="UP001324427"/>
    </source>
</evidence>
<dbReference type="CDD" id="cd01846">
    <property type="entry name" value="fatty_acyltransferase_like"/>
    <property type="match status" value="1"/>
</dbReference>
<evidence type="ECO:0000256" key="2">
    <source>
        <dbReference type="SAM" id="SignalP"/>
    </source>
</evidence>
<dbReference type="GO" id="GO:0016788">
    <property type="term" value="F:hydrolase activity, acting on ester bonds"/>
    <property type="evidence" value="ECO:0007669"/>
    <property type="project" value="InterPro"/>
</dbReference>
<dbReference type="Proteomes" id="UP001324427">
    <property type="component" value="Unassembled WGS sequence"/>
</dbReference>
<accession>A0AAV9JTL1</accession>
<evidence type="ECO:0008006" key="5">
    <source>
        <dbReference type="Google" id="ProtNLM"/>
    </source>
</evidence>
<dbReference type="AlphaFoldDB" id="A0AAV9JTL1"/>
<evidence type="ECO:0000256" key="1">
    <source>
        <dbReference type="ARBA" id="ARBA00022801"/>
    </source>
</evidence>